<dbReference type="GO" id="GO:0008574">
    <property type="term" value="F:plus-end-directed microtubule motor activity"/>
    <property type="evidence" value="ECO:0007669"/>
    <property type="project" value="TreeGrafter"/>
</dbReference>
<keyword evidence="4" id="KW-0206">Cytoskeleton</keyword>
<proteinExistence type="predicted"/>
<feature type="non-terminal residue" evidence="5">
    <location>
        <position position="1"/>
    </location>
</feature>
<sequence>EQSRSDTEKLIADMTSLLSNHVCRQNDMVATKLLDLRKNGTASKSFMDEHVSSMGDILSCSKRKWDSICTQAEKDARDTAEFSVTKHGYMEELLQQSINTAQSAFQNTKKTHEVINEIGAKHISEAVSLIRDATDSNEQHDIEINSARVTAEEDVAKNSDDVLQRFD</sequence>
<dbReference type="InterPro" id="IPR047149">
    <property type="entry name" value="KIF11-like"/>
</dbReference>
<organism evidence="5 6">
    <name type="scientific">Trifolium subterraneum</name>
    <name type="common">Subterranean clover</name>
    <dbReference type="NCBI Taxonomy" id="3900"/>
    <lineage>
        <taxon>Eukaryota</taxon>
        <taxon>Viridiplantae</taxon>
        <taxon>Streptophyta</taxon>
        <taxon>Embryophyta</taxon>
        <taxon>Tracheophyta</taxon>
        <taxon>Spermatophyta</taxon>
        <taxon>Magnoliopsida</taxon>
        <taxon>eudicotyledons</taxon>
        <taxon>Gunneridae</taxon>
        <taxon>Pentapetalae</taxon>
        <taxon>rosids</taxon>
        <taxon>fabids</taxon>
        <taxon>Fabales</taxon>
        <taxon>Fabaceae</taxon>
        <taxon>Papilionoideae</taxon>
        <taxon>50 kb inversion clade</taxon>
        <taxon>NPAAA clade</taxon>
        <taxon>Hologalegina</taxon>
        <taxon>IRL clade</taxon>
        <taxon>Trifolieae</taxon>
        <taxon>Trifolium</taxon>
    </lineage>
</organism>
<evidence type="ECO:0000256" key="2">
    <source>
        <dbReference type="ARBA" id="ARBA00022490"/>
    </source>
</evidence>
<evidence type="ECO:0000256" key="3">
    <source>
        <dbReference type="ARBA" id="ARBA00023175"/>
    </source>
</evidence>
<dbReference type="OrthoDB" id="1726674at2759"/>
<keyword evidence="3" id="KW-0505">Motor protein</keyword>
<evidence type="ECO:0000313" key="5">
    <source>
        <dbReference type="EMBL" id="GAU49061.1"/>
    </source>
</evidence>
<evidence type="ECO:0000313" key="6">
    <source>
        <dbReference type="Proteomes" id="UP000242715"/>
    </source>
</evidence>
<feature type="non-terminal residue" evidence="5">
    <location>
        <position position="167"/>
    </location>
</feature>
<dbReference type="GO" id="GO:0072686">
    <property type="term" value="C:mitotic spindle"/>
    <property type="evidence" value="ECO:0007669"/>
    <property type="project" value="TreeGrafter"/>
</dbReference>
<dbReference type="GO" id="GO:0005876">
    <property type="term" value="C:spindle microtubule"/>
    <property type="evidence" value="ECO:0007669"/>
    <property type="project" value="TreeGrafter"/>
</dbReference>
<comment type="subcellular location">
    <subcellularLocation>
        <location evidence="1">Cytoplasm</location>
        <location evidence="1">Cytoskeleton</location>
    </subcellularLocation>
</comment>
<keyword evidence="6" id="KW-1185">Reference proteome</keyword>
<dbReference type="GO" id="GO:0090307">
    <property type="term" value="P:mitotic spindle assembly"/>
    <property type="evidence" value="ECO:0007669"/>
    <property type="project" value="TreeGrafter"/>
</dbReference>
<reference evidence="6" key="1">
    <citation type="journal article" date="2017" name="Front. Plant Sci.">
        <title>Climate Clever Clovers: New Paradigm to Reduce the Environmental Footprint of Ruminants by Breeding Low Methanogenic Forages Utilizing Haplotype Variation.</title>
        <authorList>
            <person name="Kaur P."/>
            <person name="Appels R."/>
            <person name="Bayer P.E."/>
            <person name="Keeble-Gagnere G."/>
            <person name="Wang J."/>
            <person name="Hirakawa H."/>
            <person name="Shirasawa K."/>
            <person name="Vercoe P."/>
            <person name="Stefanova K."/>
            <person name="Durmic Z."/>
            <person name="Nichols P."/>
            <person name="Revell C."/>
            <person name="Isobe S.N."/>
            <person name="Edwards D."/>
            <person name="Erskine W."/>
        </authorList>
    </citation>
    <scope>NUCLEOTIDE SEQUENCE [LARGE SCALE GENOMIC DNA]</scope>
    <source>
        <strain evidence="6">cv. Daliak</strain>
    </source>
</reference>
<accession>A0A2Z6NXW3</accession>
<protein>
    <submittedName>
        <fullName evidence="5">Uncharacterized protein</fullName>
    </submittedName>
</protein>
<evidence type="ECO:0000256" key="4">
    <source>
        <dbReference type="ARBA" id="ARBA00023212"/>
    </source>
</evidence>
<dbReference type="EMBL" id="DF974513">
    <property type="protein sequence ID" value="GAU49061.1"/>
    <property type="molecule type" value="Genomic_DNA"/>
</dbReference>
<dbReference type="PANTHER" id="PTHR47970">
    <property type="entry name" value="KINESIN-LIKE PROTEIN KIF11"/>
    <property type="match status" value="1"/>
</dbReference>
<dbReference type="AlphaFoldDB" id="A0A2Z6NXW3"/>
<dbReference type="Proteomes" id="UP000242715">
    <property type="component" value="Unassembled WGS sequence"/>
</dbReference>
<dbReference type="GO" id="GO:0051231">
    <property type="term" value="P:spindle elongation"/>
    <property type="evidence" value="ECO:0007669"/>
    <property type="project" value="TreeGrafter"/>
</dbReference>
<dbReference type="PANTHER" id="PTHR47970:SF12">
    <property type="entry name" value="KINESIN FAMILY MEMBER 11"/>
    <property type="match status" value="1"/>
</dbReference>
<name>A0A2Z6NXW3_TRISU</name>
<evidence type="ECO:0000256" key="1">
    <source>
        <dbReference type="ARBA" id="ARBA00004245"/>
    </source>
</evidence>
<keyword evidence="2" id="KW-0963">Cytoplasm</keyword>
<gene>
    <name evidence="5" type="ORF">TSUD_25190</name>
</gene>